<gene>
    <name evidence="1" type="ORF">HYPBUDRAFT_108698</name>
</gene>
<dbReference type="OrthoDB" id="4062597at2759"/>
<protein>
    <submittedName>
        <fullName evidence="1">Uncharacterized protein</fullName>
    </submittedName>
</protein>
<keyword evidence="2" id="KW-1185">Reference proteome</keyword>
<dbReference type="RefSeq" id="XP_020076633.1">
    <property type="nucleotide sequence ID" value="XM_020218651.1"/>
</dbReference>
<organism evidence="1 2">
    <name type="scientific">Hyphopichia burtonii NRRL Y-1933</name>
    <dbReference type="NCBI Taxonomy" id="984485"/>
    <lineage>
        <taxon>Eukaryota</taxon>
        <taxon>Fungi</taxon>
        <taxon>Dikarya</taxon>
        <taxon>Ascomycota</taxon>
        <taxon>Saccharomycotina</taxon>
        <taxon>Pichiomycetes</taxon>
        <taxon>Debaryomycetaceae</taxon>
        <taxon>Hyphopichia</taxon>
    </lineage>
</organism>
<evidence type="ECO:0000313" key="2">
    <source>
        <dbReference type="Proteomes" id="UP000095085"/>
    </source>
</evidence>
<proteinExistence type="predicted"/>
<dbReference type="GeneID" id="30993201"/>
<dbReference type="AlphaFoldDB" id="A0A1E4RK01"/>
<sequence length="275" mass="31618">MSFELLIFTKDWLFGPDNNGKRYEGLIKVINKGYSKNFFKYNIIITDRITNSFISDIGFEPDQDVFFLLLGPKPVFDKLKNEHGLIRDFDKPTASAKESYSCHIPKQFEDLFIIDDKTEIDVSIVKPDLVINDDILYRTLATAGLKSFTGESEYKDDPMAKEYQLTTVTSFLNGLGPKFLDIIIDKFLTNRASSIINHKGIDKFIIHSEVVREHGLVEYYTKYCGFKRVEKVPDFHVKVNPDGTTLNSPFMDVNLANSDFHLSYLYRVIDASYKV</sequence>
<name>A0A1E4RK01_9ASCO</name>
<evidence type="ECO:0000313" key="1">
    <source>
        <dbReference type="EMBL" id="ODV67566.1"/>
    </source>
</evidence>
<dbReference type="EMBL" id="KV454540">
    <property type="protein sequence ID" value="ODV67566.1"/>
    <property type="molecule type" value="Genomic_DNA"/>
</dbReference>
<reference evidence="2" key="1">
    <citation type="submission" date="2016-05" db="EMBL/GenBank/DDBJ databases">
        <title>Comparative genomics of biotechnologically important yeasts.</title>
        <authorList>
            <consortium name="DOE Joint Genome Institute"/>
            <person name="Riley R."/>
            <person name="Haridas S."/>
            <person name="Wolfe K.H."/>
            <person name="Lopes M.R."/>
            <person name="Hittinger C.T."/>
            <person name="Goker M."/>
            <person name="Salamov A."/>
            <person name="Wisecaver J."/>
            <person name="Long T.M."/>
            <person name="Aerts A.L."/>
            <person name="Barry K."/>
            <person name="Choi C."/>
            <person name="Clum A."/>
            <person name="Coughlan A.Y."/>
            <person name="Deshpande S."/>
            <person name="Douglass A.P."/>
            <person name="Hanson S.J."/>
            <person name="Klenk H.-P."/>
            <person name="Labutti K."/>
            <person name="Lapidus A."/>
            <person name="Lindquist E."/>
            <person name="Lipzen A."/>
            <person name="Meier-Kolthoff J.P."/>
            <person name="Ohm R.A."/>
            <person name="Otillar R.P."/>
            <person name="Pangilinan J."/>
            <person name="Peng Y."/>
            <person name="Rokas A."/>
            <person name="Rosa C.A."/>
            <person name="Scheuner C."/>
            <person name="Sibirny A.A."/>
            <person name="Slot J.C."/>
            <person name="Stielow J.B."/>
            <person name="Sun H."/>
            <person name="Kurtzman C.P."/>
            <person name="Blackwell M."/>
            <person name="Grigoriev I.V."/>
            <person name="Jeffries T.W."/>
        </authorList>
    </citation>
    <scope>NUCLEOTIDE SEQUENCE [LARGE SCALE GENOMIC DNA]</scope>
    <source>
        <strain evidence="2">NRRL Y-1933</strain>
    </source>
</reference>
<accession>A0A1E4RK01</accession>
<dbReference type="Proteomes" id="UP000095085">
    <property type="component" value="Unassembled WGS sequence"/>
</dbReference>